<keyword evidence="1" id="KW-0472">Membrane</keyword>
<evidence type="ECO:0000256" key="1">
    <source>
        <dbReference type="SAM" id="Phobius"/>
    </source>
</evidence>
<reference evidence="2 3" key="1">
    <citation type="submission" date="2021-06" db="EMBL/GenBank/DDBJ databases">
        <authorList>
            <person name="Kallberg Y."/>
            <person name="Tangrot J."/>
            <person name="Rosling A."/>
        </authorList>
    </citation>
    <scope>NUCLEOTIDE SEQUENCE [LARGE SCALE GENOMIC DNA]</scope>
    <source>
        <strain evidence="2 3">120-4 pot B 10/14</strain>
    </source>
</reference>
<dbReference type="Proteomes" id="UP000789901">
    <property type="component" value="Unassembled WGS sequence"/>
</dbReference>
<feature type="non-terminal residue" evidence="2">
    <location>
        <position position="1"/>
    </location>
</feature>
<accession>A0ABN7W8J5</accession>
<evidence type="ECO:0000313" key="3">
    <source>
        <dbReference type="Proteomes" id="UP000789901"/>
    </source>
</evidence>
<sequence length="93" mass="10250">MSSLMKVTEVTGANEDTGGSEVTEITVVNEVSKCTEDIIVNDPKFLSSRKKWMILFITTFSGMLAPMTNTILYPALIQLSEEFEISEIAVNSL</sequence>
<organism evidence="2 3">
    <name type="scientific">Gigaspora margarita</name>
    <dbReference type="NCBI Taxonomy" id="4874"/>
    <lineage>
        <taxon>Eukaryota</taxon>
        <taxon>Fungi</taxon>
        <taxon>Fungi incertae sedis</taxon>
        <taxon>Mucoromycota</taxon>
        <taxon>Glomeromycotina</taxon>
        <taxon>Glomeromycetes</taxon>
        <taxon>Diversisporales</taxon>
        <taxon>Gigasporaceae</taxon>
        <taxon>Gigaspora</taxon>
    </lineage>
</organism>
<gene>
    <name evidence="2" type="ORF">GMARGA_LOCUS27924</name>
</gene>
<name>A0ABN7W8J5_GIGMA</name>
<dbReference type="InterPro" id="IPR036259">
    <property type="entry name" value="MFS_trans_sf"/>
</dbReference>
<keyword evidence="1" id="KW-1133">Transmembrane helix</keyword>
<proteinExistence type="predicted"/>
<feature type="non-terminal residue" evidence="2">
    <location>
        <position position="93"/>
    </location>
</feature>
<dbReference type="SUPFAM" id="SSF103473">
    <property type="entry name" value="MFS general substrate transporter"/>
    <property type="match status" value="1"/>
</dbReference>
<keyword evidence="3" id="KW-1185">Reference proteome</keyword>
<evidence type="ECO:0000313" key="2">
    <source>
        <dbReference type="EMBL" id="CAG8821810.1"/>
    </source>
</evidence>
<dbReference type="EMBL" id="CAJVQB010034878">
    <property type="protein sequence ID" value="CAG8821810.1"/>
    <property type="molecule type" value="Genomic_DNA"/>
</dbReference>
<protein>
    <submittedName>
        <fullName evidence="2">31343_t:CDS:1</fullName>
    </submittedName>
</protein>
<feature type="transmembrane region" description="Helical" evidence="1">
    <location>
        <begin position="52"/>
        <end position="76"/>
    </location>
</feature>
<comment type="caution">
    <text evidence="2">The sequence shown here is derived from an EMBL/GenBank/DDBJ whole genome shotgun (WGS) entry which is preliminary data.</text>
</comment>
<keyword evidence="1" id="KW-0812">Transmembrane</keyword>